<name>A0AAT9HC26_9ACTN</name>
<gene>
    <name evidence="2" type="ORF">SHKM778_13230</name>
</gene>
<dbReference type="Gene3D" id="3.30.565.10">
    <property type="entry name" value="Histidine kinase-like ATPase, C-terminal domain"/>
    <property type="match status" value="1"/>
</dbReference>
<reference evidence="2" key="2">
    <citation type="submission" date="2024-07" db="EMBL/GenBank/DDBJ databases">
        <title>Streptomyces haneummycinica sp. nov., a new antibiotic-producing actinobacterium isolated from marine sediment.</title>
        <authorList>
            <person name="Uemura M."/>
            <person name="Hamada M."/>
            <person name="Hirano S."/>
            <person name="Kobayashi K."/>
            <person name="Ohshiro T."/>
            <person name="Kobayashi T."/>
            <person name="Terahara T."/>
        </authorList>
    </citation>
    <scope>NUCLEOTIDE SEQUENCE</scope>
    <source>
        <strain evidence="2">KM77-8</strain>
    </source>
</reference>
<dbReference type="InterPro" id="IPR050267">
    <property type="entry name" value="Anti-sigma-factor_SerPK"/>
</dbReference>
<evidence type="ECO:0000313" key="2">
    <source>
        <dbReference type="EMBL" id="BFO14935.1"/>
    </source>
</evidence>
<protein>
    <recommendedName>
        <fullName evidence="3">ATP-binding protein</fullName>
    </recommendedName>
</protein>
<accession>A0AAT9HC26</accession>
<dbReference type="EMBL" id="AP035768">
    <property type="protein sequence ID" value="BFO14935.1"/>
    <property type="molecule type" value="Genomic_DNA"/>
</dbReference>
<sequence length="228" mass="24844">MWHTFPSCPYIQRQVDHDPYRPGTASREPARALLPWEGRARVQGDEPPGGASNQPCLREELSMHATSGLCPIADLSPAPPTPGTLSYSFTLPAAPQSPAIARAATRTILRAHGLEDMTDAAIQALGELTACAYRLAPTTELYVALRYRDEALRVTLYDAHPRHTHPRLATACDTRRRAALRLLACVVKACAGDWGFGDAREPGGGTRMWAVLPREGARAYTEKSPRGH</sequence>
<dbReference type="InterPro" id="IPR036890">
    <property type="entry name" value="HATPase_C_sf"/>
</dbReference>
<feature type="region of interest" description="Disordered" evidence="1">
    <location>
        <begin position="13"/>
        <end position="54"/>
    </location>
</feature>
<dbReference type="PANTHER" id="PTHR35526:SF3">
    <property type="entry name" value="ANTI-SIGMA-F FACTOR RSBW"/>
    <property type="match status" value="1"/>
</dbReference>
<evidence type="ECO:0000256" key="1">
    <source>
        <dbReference type="SAM" id="MobiDB-lite"/>
    </source>
</evidence>
<organism evidence="2">
    <name type="scientific">Streptomyces haneummycinicus</name>
    <dbReference type="NCBI Taxonomy" id="3074435"/>
    <lineage>
        <taxon>Bacteria</taxon>
        <taxon>Bacillati</taxon>
        <taxon>Actinomycetota</taxon>
        <taxon>Actinomycetes</taxon>
        <taxon>Kitasatosporales</taxon>
        <taxon>Streptomycetaceae</taxon>
        <taxon>Streptomyces</taxon>
    </lineage>
</organism>
<proteinExistence type="predicted"/>
<dbReference type="AlphaFoldDB" id="A0AAT9HC26"/>
<reference evidence="2" key="1">
    <citation type="submission" date="2024-06" db="EMBL/GenBank/DDBJ databases">
        <authorList>
            <consortium name="consrtm"/>
            <person name="Uemura M."/>
            <person name="Terahara T."/>
        </authorList>
    </citation>
    <scope>NUCLEOTIDE SEQUENCE</scope>
    <source>
        <strain evidence="2">KM77-8</strain>
    </source>
</reference>
<dbReference type="PANTHER" id="PTHR35526">
    <property type="entry name" value="ANTI-SIGMA-F FACTOR RSBW-RELATED"/>
    <property type="match status" value="1"/>
</dbReference>
<evidence type="ECO:0008006" key="3">
    <source>
        <dbReference type="Google" id="ProtNLM"/>
    </source>
</evidence>